<dbReference type="PANTHER" id="PTHR27008">
    <property type="entry name" value="OS04G0122200 PROTEIN"/>
    <property type="match status" value="1"/>
</dbReference>
<keyword evidence="6 11" id="KW-0547">Nucleotide-binding</keyword>
<evidence type="ECO:0000256" key="3">
    <source>
        <dbReference type="ARBA" id="ARBA00022679"/>
    </source>
</evidence>
<keyword evidence="15" id="KW-1185">Reference proteome</keyword>
<keyword evidence="4" id="KW-0812">Transmembrane</keyword>
<keyword evidence="5" id="KW-0677">Repeat</keyword>
<dbReference type="GO" id="GO:0016020">
    <property type="term" value="C:membrane"/>
    <property type="evidence" value="ECO:0007669"/>
    <property type="project" value="UniProtKB-SubCell"/>
</dbReference>
<dbReference type="SUPFAM" id="SSF56112">
    <property type="entry name" value="Protein kinase-like (PK-like)"/>
    <property type="match status" value="1"/>
</dbReference>
<dbReference type="Pfam" id="PF00069">
    <property type="entry name" value="Pkinase"/>
    <property type="match status" value="1"/>
</dbReference>
<dbReference type="PROSITE" id="PS50011">
    <property type="entry name" value="PROTEIN_KINASE_DOM"/>
    <property type="match status" value="1"/>
</dbReference>
<dbReference type="InterPro" id="IPR051809">
    <property type="entry name" value="Plant_receptor-like_S/T_kinase"/>
</dbReference>
<evidence type="ECO:0000256" key="4">
    <source>
        <dbReference type="ARBA" id="ARBA00022692"/>
    </source>
</evidence>
<dbReference type="PROSITE" id="PS00107">
    <property type="entry name" value="PROTEIN_KINASE_ATP"/>
    <property type="match status" value="1"/>
</dbReference>
<evidence type="ECO:0000259" key="13">
    <source>
        <dbReference type="PROSITE" id="PS50011"/>
    </source>
</evidence>
<comment type="subcellular location">
    <subcellularLocation>
        <location evidence="1">Membrane</location>
    </subcellularLocation>
</comment>
<keyword evidence="7" id="KW-0418">Kinase</keyword>
<keyword evidence="9" id="KW-1133">Transmembrane helix</keyword>
<evidence type="ECO:0000256" key="1">
    <source>
        <dbReference type="ARBA" id="ARBA00004370"/>
    </source>
</evidence>
<accession>A0AAV5CQC1</accession>
<keyword evidence="12" id="KW-0723">Serine/threonine-protein kinase</keyword>
<name>A0AAV5CQC1_ELECO</name>
<evidence type="ECO:0000256" key="2">
    <source>
        <dbReference type="ARBA" id="ARBA00022614"/>
    </source>
</evidence>
<feature type="domain" description="Protein kinase" evidence="13">
    <location>
        <begin position="20"/>
        <end position="206"/>
    </location>
</feature>
<dbReference type="InterPro" id="IPR011009">
    <property type="entry name" value="Kinase-like_dom_sf"/>
</dbReference>
<dbReference type="SMART" id="SM00220">
    <property type="entry name" value="S_TKc"/>
    <property type="match status" value="1"/>
</dbReference>
<keyword evidence="2" id="KW-0433">Leucine-rich repeat</keyword>
<evidence type="ECO:0000256" key="10">
    <source>
        <dbReference type="ARBA" id="ARBA00023136"/>
    </source>
</evidence>
<feature type="binding site" evidence="11">
    <location>
        <position position="48"/>
    </location>
    <ligand>
        <name>ATP</name>
        <dbReference type="ChEBI" id="CHEBI:30616"/>
    </ligand>
</feature>
<gene>
    <name evidence="14" type="primary">ga17922</name>
    <name evidence="14" type="ORF">PR202_ga17922</name>
</gene>
<dbReference type="InterPro" id="IPR000719">
    <property type="entry name" value="Prot_kinase_dom"/>
</dbReference>
<comment type="caution">
    <text evidence="14">The sequence shown here is derived from an EMBL/GenBank/DDBJ whole genome shotgun (WGS) entry which is preliminary data.</text>
</comment>
<evidence type="ECO:0000256" key="5">
    <source>
        <dbReference type="ARBA" id="ARBA00022737"/>
    </source>
</evidence>
<dbReference type="Proteomes" id="UP001054889">
    <property type="component" value="Unassembled WGS sequence"/>
</dbReference>
<dbReference type="AlphaFoldDB" id="A0AAV5CQC1"/>
<keyword evidence="3" id="KW-0808">Transferase</keyword>
<keyword evidence="10" id="KW-0472">Membrane</keyword>
<dbReference type="GO" id="GO:0005524">
    <property type="term" value="F:ATP binding"/>
    <property type="evidence" value="ECO:0007669"/>
    <property type="project" value="UniProtKB-UniRule"/>
</dbReference>
<dbReference type="InterPro" id="IPR017441">
    <property type="entry name" value="Protein_kinase_ATP_BS"/>
</dbReference>
<evidence type="ECO:0000313" key="15">
    <source>
        <dbReference type="Proteomes" id="UP001054889"/>
    </source>
</evidence>
<dbReference type="FunFam" id="3.30.200.20:FF:000543">
    <property type="entry name" value="Putative leucine-rich repeat receptor-like serine/threonine-protein kinase"/>
    <property type="match status" value="1"/>
</dbReference>
<reference evidence="14" key="1">
    <citation type="journal article" date="2018" name="DNA Res.">
        <title>Multiple hybrid de novo genome assembly of finger millet, an orphan allotetraploid crop.</title>
        <authorList>
            <person name="Hatakeyama M."/>
            <person name="Aluri S."/>
            <person name="Balachadran M.T."/>
            <person name="Sivarajan S.R."/>
            <person name="Patrignani A."/>
            <person name="Gruter S."/>
            <person name="Poveda L."/>
            <person name="Shimizu-Inatsugi R."/>
            <person name="Baeten J."/>
            <person name="Francoijs K.J."/>
            <person name="Nataraja K.N."/>
            <person name="Reddy Y.A.N."/>
            <person name="Phadnis S."/>
            <person name="Ravikumar R.L."/>
            <person name="Schlapbach R."/>
            <person name="Sreeman S.M."/>
            <person name="Shimizu K.K."/>
        </authorList>
    </citation>
    <scope>NUCLEOTIDE SEQUENCE</scope>
</reference>
<dbReference type="InterPro" id="IPR008271">
    <property type="entry name" value="Ser/Thr_kinase_AS"/>
</dbReference>
<evidence type="ECO:0000256" key="6">
    <source>
        <dbReference type="ARBA" id="ARBA00022741"/>
    </source>
</evidence>
<evidence type="ECO:0000256" key="7">
    <source>
        <dbReference type="ARBA" id="ARBA00022777"/>
    </source>
</evidence>
<dbReference type="Gene3D" id="3.30.200.20">
    <property type="entry name" value="Phosphorylase Kinase, domain 1"/>
    <property type="match status" value="1"/>
</dbReference>
<sequence>MESDHPRISYRELVDATDGFSEVNLIGKGGYGHVYKGVLREGIVVAVKVLHQDHASEVISGSFVRECRVLRSIRHRNLIRVVTACSTPDFKAVVLPFMPNGNLDSLVHGPPGGDLDLLLSIASDVAEGVAYLHHHAPVKVVHCDLKPSNVLLDGDMTAIVSDFGISKLVKDATSSSITRLLQGSVGYIAPGKQYTRLFLCSDLPPE</sequence>
<proteinExistence type="inferred from homology"/>
<evidence type="ECO:0000256" key="9">
    <source>
        <dbReference type="ARBA" id="ARBA00022989"/>
    </source>
</evidence>
<dbReference type="Gene3D" id="1.10.510.10">
    <property type="entry name" value="Transferase(Phosphotransferase) domain 1"/>
    <property type="match status" value="1"/>
</dbReference>
<evidence type="ECO:0000313" key="14">
    <source>
        <dbReference type="EMBL" id="GJN00722.1"/>
    </source>
</evidence>
<evidence type="ECO:0000256" key="11">
    <source>
        <dbReference type="PROSITE-ProRule" id="PRU10141"/>
    </source>
</evidence>
<reference evidence="14" key="2">
    <citation type="submission" date="2021-12" db="EMBL/GenBank/DDBJ databases">
        <title>Resequencing data analysis of finger millet.</title>
        <authorList>
            <person name="Hatakeyama M."/>
            <person name="Aluri S."/>
            <person name="Balachadran M.T."/>
            <person name="Sivarajan S.R."/>
            <person name="Poveda L."/>
            <person name="Shimizu-Inatsugi R."/>
            <person name="Schlapbach R."/>
            <person name="Sreeman S.M."/>
            <person name="Shimizu K.K."/>
        </authorList>
    </citation>
    <scope>NUCLEOTIDE SEQUENCE</scope>
</reference>
<keyword evidence="8 11" id="KW-0067">ATP-binding</keyword>
<dbReference type="EMBL" id="BQKI01000008">
    <property type="protein sequence ID" value="GJN00722.1"/>
    <property type="molecule type" value="Genomic_DNA"/>
</dbReference>
<evidence type="ECO:0000256" key="8">
    <source>
        <dbReference type="ARBA" id="ARBA00022840"/>
    </source>
</evidence>
<dbReference type="GO" id="GO:0004674">
    <property type="term" value="F:protein serine/threonine kinase activity"/>
    <property type="evidence" value="ECO:0007669"/>
    <property type="project" value="UniProtKB-KW"/>
</dbReference>
<evidence type="ECO:0000256" key="12">
    <source>
        <dbReference type="RuleBase" id="RU000304"/>
    </source>
</evidence>
<organism evidence="14 15">
    <name type="scientific">Eleusine coracana subsp. coracana</name>
    <dbReference type="NCBI Taxonomy" id="191504"/>
    <lineage>
        <taxon>Eukaryota</taxon>
        <taxon>Viridiplantae</taxon>
        <taxon>Streptophyta</taxon>
        <taxon>Embryophyta</taxon>
        <taxon>Tracheophyta</taxon>
        <taxon>Spermatophyta</taxon>
        <taxon>Magnoliopsida</taxon>
        <taxon>Liliopsida</taxon>
        <taxon>Poales</taxon>
        <taxon>Poaceae</taxon>
        <taxon>PACMAD clade</taxon>
        <taxon>Chloridoideae</taxon>
        <taxon>Cynodonteae</taxon>
        <taxon>Eleusininae</taxon>
        <taxon>Eleusine</taxon>
    </lineage>
</organism>
<dbReference type="PANTHER" id="PTHR27008:SF592">
    <property type="entry name" value="LEUCINE-RICH REPEAT RECEPTOR-LIKE PROTEIN KINASE FAMILY PROTEIN-RELATED"/>
    <property type="match status" value="1"/>
</dbReference>
<protein>
    <recommendedName>
        <fullName evidence="13">Protein kinase domain-containing protein</fullName>
    </recommendedName>
</protein>
<comment type="similarity">
    <text evidence="12">Belongs to the protein kinase superfamily.</text>
</comment>
<dbReference type="PROSITE" id="PS00108">
    <property type="entry name" value="PROTEIN_KINASE_ST"/>
    <property type="match status" value="1"/>
</dbReference>